<name>A0ABT5BPH3_9BACT</name>
<sequence length="148" mass="16298">MVAPAVTASFKRARLVAARLRAMSFTASLRPAVHVELTAAHEARRRGDAEAVWTHLERAHILSQPSARLHTRVHWDMLRAALWRMDPRELVGQVVRVAVAGLGSALGRYPRGNTGRARVPIMAPMPIPADLERILNEATRTPHVPAST</sequence>
<evidence type="ECO:0000313" key="2">
    <source>
        <dbReference type="Proteomes" id="UP001217838"/>
    </source>
</evidence>
<organism evidence="1 2">
    <name type="scientific">Nannocystis radixulma</name>
    <dbReference type="NCBI Taxonomy" id="2995305"/>
    <lineage>
        <taxon>Bacteria</taxon>
        <taxon>Pseudomonadati</taxon>
        <taxon>Myxococcota</taxon>
        <taxon>Polyangia</taxon>
        <taxon>Nannocystales</taxon>
        <taxon>Nannocystaceae</taxon>
        <taxon>Nannocystis</taxon>
    </lineage>
</organism>
<proteinExistence type="predicted"/>
<dbReference type="InterPro" id="IPR022172">
    <property type="entry name" value="DUF3703"/>
</dbReference>
<dbReference type="Proteomes" id="UP001217838">
    <property type="component" value="Unassembled WGS sequence"/>
</dbReference>
<protein>
    <submittedName>
        <fullName evidence="1">DUF3703 domain-containing protein</fullName>
    </submittedName>
</protein>
<evidence type="ECO:0000313" key="1">
    <source>
        <dbReference type="EMBL" id="MDC0675434.1"/>
    </source>
</evidence>
<gene>
    <name evidence="1" type="ORF">POL58_47260</name>
</gene>
<accession>A0ABT5BPH3</accession>
<comment type="caution">
    <text evidence="1">The sequence shown here is derived from an EMBL/GenBank/DDBJ whole genome shotgun (WGS) entry which is preliminary data.</text>
</comment>
<reference evidence="1 2" key="1">
    <citation type="submission" date="2022-11" db="EMBL/GenBank/DDBJ databases">
        <title>Minimal conservation of predation-associated metabolite biosynthetic gene clusters underscores biosynthetic potential of Myxococcota including descriptions for ten novel species: Archangium lansinium sp. nov., Myxococcus landrumus sp. nov., Nannocystis bai.</title>
        <authorList>
            <person name="Ahearne A."/>
            <person name="Stevens C."/>
            <person name="Dowd S."/>
        </authorList>
    </citation>
    <scope>NUCLEOTIDE SEQUENCE [LARGE SCALE GENOMIC DNA]</scope>
    <source>
        <strain evidence="1 2">NCELM</strain>
    </source>
</reference>
<dbReference type="RefSeq" id="WP_272010510.1">
    <property type="nucleotide sequence ID" value="NZ_JAQNDN010000027.1"/>
</dbReference>
<keyword evidence="2" id="KW-1185">Reference proteome</keyword>
<dbReference type="EMBL" id="JAQNDN010000027">
    <property type="protein sequence ID" value="MDC0675434.1"/>
    <property type="molecule type" value="Genomic_DNA"/>
</dbReference>
<dbReference type="Pfam" id="PF12487">
    <property type="entry name" value="DUF3703"/>
    <property type="match status" value="1"/>
</dbReference>